<evidence type="ECO:0000313" key="2">
    <source>
        <dbReference type="Proteomes" id="UP000828251"/>
    </source>
</evidence>
<gene>
    <name evidence="1" type="ORF">J1N35_016384</name>
</gene>
<dbReference type="Proteomes" id="UP000828251">
    <property type="component" value="Unassembled WGS sequence"/>
</dbReference>
<proteinExistence type="predicted"/>
<sequence length="71" mass="8068">MAGGGGVFVFNITQNDAGEVALAVYTLIEMKLFCSTTRSLVMKYHSNQSGKHLLFEIDMQFRIKLYHVKIR</sequence>
<dbReference type="AlphaFoldDB" id="A0A9D3VL35"/>
<comment type="caution">
    <text evidence="1">The sequence shown here is derived from an EMBL/GenBank/DDBJ whole genome shotgun (WGS) entry which is preliminary data.</text>
</comment>
<evidence type="ECO:0000313" key="1">
    <source>
        <dbReference type="EMBL" id="KAH1089127.1"/>
    </source>
</evidence>
<organism evidence="1 2">
    <name type="scientific">Gossypium stocksii</name>
    <dbReference type="NCBI Taxonomy" id="47602"/>
    <lineage>
        <taxon>Eukaryota</taxon>
        <taxon>Viridiplantae</taxon>
        <taxon>Streptophyta</taxon>
        <taxon>Embryophyta</taxon>
        <taxon>Tracheophyta</taxon>
        <taxon>Spermatophyta</taxon>
        <taxon>Magnoliopsida</taxon>
        <taxon>eudicotyledons</taxon>
        <taxon>Gunneridae</taxon>
        <taxon>Pentapetalae</taxon>
        <taxon>rosids</taxon>
        <taxon>malvids</taxon>
        <taxon>Malvales</taxon>
        <taxon>Malvaceae</taxon>
        <taxon>Malvoideae</taxon>
        <taxon>Gossypium</taxon>
    </lineage>
</organism>
<accession>A0A9D3VL35</accession>
<dbReference type="OrthoDB" id="1000909at2759"/>
<reference evidence="1 2" key="1">
    <citation type="journal article" date="2021" name="Plant Biotechnol. J.">
        <title>Multi-omics assisted identification of the key and species-specific regulatory components of drought-tolerant mechanisms in Gossypium stocksii.</title>
        <authorList>
            <person name="Yu D."/>
            <person name="Ke L."/>
            <person name="Zhang D."/>
            <person name="Wu Y."/>
            <person name="Sun Y."/>
            <person name="Mei J."/>
            <person name="Sun J."/>
            <person name="Sun Y."/>
        </authorList>
    </citation>
    <scope>NUCLEOTIDE SEQUENCE [LARGE SCALE GENOMIC DNA]</scope>
    <source>
        <strain evidence="2">cv. E1</strain>
        <tissue evidence="1">Leaf</tissue>
    </source>
</reference>
<protein>
    <submittedName>
        <fullName evidence="1">Uncharacterized protein</fullName>
    </submittedName>
</protein>
<name>A0A9D3VL35_9ROSI</name>
<keyword evidence="2" id="KW-1185">Reference proteome</keyword>
<dbReference type="EMBL" id="JAIQCV010000006">
    <property type="protein sequence ID" value="KAH1089127.1"/>
    <property type="molecule type" value="Genomic_DNA"/>
</dbReference>